<dbReference type="Proteomes" id="UP000595917">
    <property type="component" value="Chromosome"/>
</dbReference>
<keyword evidence="3" id="KW-1185">Reference proteome</keyword>
<dbReference type="PANTHER" id="PTHR36503">
    <property type="entry name" value="BLR2520 PROTEIN"/>
    <property type="match status" value="1"/>
</dbReference>
<dbReference type="PANTHER" id="PTHR36503:SF1">
    <property type="entry name" value="BLR2520 PROTEIN"/>
    <property type="match status" value="1"/>
</dbReference>
<dbReference type="InterPro" id="IPR004360">
    <property type="entry name" value="Glyas_Fos-R_dOase_dom"/>
</dbReference>
<dbReference type="AlphaFoldDB" id="A0A7T8B7U4"/>
<dbReference type="SUPFAM" id="SSF54593">
    <property type="entry name" value="Glyoxalase/Bleomycin resistance protein/Dihydroxybiphenyl dioxygenase"/>
    <property type="match status" value="1"/>
</dbReference>
<dbReference type="RefSeq" id="WP_215625200.1">
    <property type="nucleotide sequence ID" value="NZ_CP067089.2"/>
</dbReference>
<gene>
    <name evidence="2" type="ORF">JFL75_13205</name>
</gene>
<dbReference type="Pfam" id="PF00903">
    <property type="entry name" value="Glyoxalase"/>
    <property type="match status" value="1"/>
</dbReference>
<accession>A0A7T8B7U4</accession>
<dbReference type="KEGG" id="bhc:JFL75_13205"/>
<sequence length="145" mass="16530">MNRINLICLGVADIEKSLLFYKNIGFKTYEQGSRPAIVFFDTQGTKLELFPLEGLAEDIDPDNPPETAPGKFGGITLAINMKSEKEVDDFIELVRKSGGTVVKKPRKLLTWDGYSGYFRDLDGYYWEVAYGKNWKFDENDMLIID</sequence>
<dbReference type="InterPro" id="IPR037523">
    <property type="entry name" value="VOC_core"/>
</dbReference>
<name>A0A7T8B7U4_9SPIR</name>
<evidence type="ECO:0000313" key="2">
    <source>
        <dbReference type="EMBL" id="QQO07894.1"/>
    </source>
</evidence>
<reference evidence="2" key="1">
    <citation type="submission" date="2021-01" db="EMBL/GenBank/DDBJ databases">
        <title>Description of Breznakiella homolactica.</title>
        <authorList>
            <person name="Song Y."/>
            <person name="Brune A."/>
        </authorList>
    </citation>
    <scope>NUCLEOTIDE SEQUENCE</scope>
    <source>
        <strain evidence="2">RmG30</strain>
    </source>
</reference>
<organism evidence="2 3">
    <name type="scientific">Breznakiella homolactica</name>
    <dbReference type="NCBI Taxonomy" id="2798577"/>
    <lineage>
        <taxon>Bacteria</taxon>
        <taxon>Pseudomonadati</taxon>
        <taxon>Spirochaetota</taxon>
        <taxon>Spirochaetia</taxon>
        <taxon>Spirochaetales</taxon>
        <taxon>Breznakiellaceae</taxon>
        <taxon>Breznakiella</taxon>
    </lineage>
</organism>
<protein>
    <submittedName>
        <fullName evidence="2">VOC family protein</fullName>
    </submittedName>
</protein>
<dbReference type="InterPro" id="IPR029068">
    <property type="entry name" value="Glyas_Bleomycin-R_OHBP_Dase"/>
</dbReference>
<dbReference type="PROSITE" id="PS51819">
    <property type="entry name" value="VOC"/>
    <property type="match status" value="1"/>
</dbReference>
<evidence type="ECO:0000259" key="1">
    <source>
        <dbReference type="PROSITE" id="PS51819"/>
    </source>
</evidence>
<feature type="domain" description="VOC" evidence="1">
    <location>
        <begin position="3"/>
        <end position="131"/>
    </location>
</feature>
<dbReference type="EMBL" id="CP067089">
    <property type="protein sequence ID" value="QQO07894.1"/>
    <property type="molecule type" value="Genomic_DNA"/>
</dbReference>
<dbReference type="Gene3D" id="3.10.180.10">
    <property type="entry name" value="2,3-Dihydroxybiphenyl 1,2-Dioxygenase, domain 1"/>
    <property type="match status" value="1"/>
</dbReference>
<proteinExistence type="predicted"/>
<evidence type="ECO:0000313" key="3">
    <source>
        <dbReference type="Proteomes" id="UP000595917"/>
    </source>
</evidence>